<reference evidence="3 4" key="1">
    <citation type="submission" date="2017-03" db="EMBL/GenBank/DDBJ databases">
        <authorList>
            <person name="Afonso C.L."/>
            <person name="Miller P.J."/>
            <person name="Scott M.A."/>
            <person name="Spackman E."/>
            <person name="Goraichik I."/>
            <person name="Dimitrov K.M."/>
            <person name="Suarez D.L."/>
            <person name="Swayne D.E."/>
        </authorList>
    </citation>
    <scope>NUCLEOTIDE SEQUENCE [LARGE SCALE GENOMIC DNA]</scope>
    <source>
        <strain evidence="3 4">CECT 8110</strain>
    </source>
</reference>
<protein>
    <submittedName>
        <fullName evidence="3">Uncharacterized protein</fullName>
    </submittedName>
</protein>
<keyword evidence="2" id="KW-1133">Transmembrane helix</keyword>
<name>A0A1X6ZT70_9RHOB</name>
<feature type="transmembrane region" description="Helical" evidence="2">
    <location>
        <begin position="32"/>
        <end position="51"/>
    </location>
</feature>
<proteinExistence type="predicted"/>
<sequence length="67" mass="6863">MYGPQHDLNRGTSPDPYSEPNPVGSRSSRGSVIALFVIVALIGGFIMLGSLGDGATTTEPAATQGTQ</sequence>
<dbReference type="AlphaFoldDB" id="A0A1X6ZT70"/>
<dbReference type="Proteomes" id="UP000193207">
    <property type="component" value="Unassembled WGS sequence"/>
</dbReference>
<evidence type="ECO:0000313" key="3">
    <source>
        <dbReference type="EMBL" id="SLN60924.1"/>
    </source>
</evidence>
<gene>
    <name evidence="3" type="ORF">ROH8110_03420</name>
</gene>
<evidence type="ECO:0000256" key="1">
    <source>
        <dbReference type="SAM" id="MobiDB-lite"/>
    </source>
</evidence>
<evidence type="ECO:0000256" key="2">
    <source>
        <dbReference type="SAM" id="Phobius"/>
    </source>
</evidence>
<dbReference type="EMBL" id="FWFU01000004">
    <property type="protein sequence ID" value="SLN60924.1"/>
    <property type="molecule type" value="Genomic_DNA"/>
</dbReference>
<keyword evidence="4" id="KW-1185">Reference proteome</keyword>
<feature type="region of interest" description="Disordered" evidence="1">
    <location>
        <begin position="1"/>
        <end position="27"/>
    </location>
</feature>
<keyword evidence="2" id="KW-0812">Transmembrane</keyword>
<dbReference type="RefSeq" id="WP_139837427.1">
    <property type="nucleotide sequence ID" value="NZ_FWFU01000004.1"/>
</dbReference>
<evidence type="ECO:0000313" key="4">
    <source>
        <dbReference type="Proteomes" id="UP000193207"/>
    </source>
</evidence>
<keyword evidence="2" id="KW-0472">Membrane</keyword>
<accession>A0A1X6ZT70</accession>
<organism evidence="3 4">
    <name type="scientific">Roseovarius halotolerans</name>
    <dbReference type="NCBI Taxonomy" id="505353"/>
    <lineage>
        <taxon>Bacteria</taxon>
        <taxon>Pseudomonadati</taxon>
        <taxon>Pseudomonadota</taxon>
        <taxon>Alphaproteobacteria</taxon>
        <taxon>Rhodobacterales</taxon>
        <taxon>Roseobacteraceae</taxon>
        <taxon>Roseovarius</taxon>
    </lineage>
</organism>